<organism evidence="2 5">
    <name type="scientific">Clostridium botulinum</name>
    <dbReference type="NCBI Taxonomy" id="1491"/>
    <lineage>
        <taxon>Bacteria</taxon>
        <taxon>Bacillati</taxon>
        <taxon>Bacillota</taxon>
        <taxon>Clostridia</taxon>
        <taxon>Eubacteriales</taxon>
        <taxon>Clostridiaceae</taxon>
        <taxon>Clostridium</taxon>
    </lineage>
</organism>
<dbReference type="AlphaFoldDB" id="A0A0M1LTV7"/>
<dbReference type="EMBL" id="SWOV01000040">
    <property type="protein sequence ID" value="NFF88811.1"/>
    <property type="molecule type" value="Genomic_DNA"/>
</dbReference>
<evidence type="ECO:0000313" key="2">
    <source>
        <dbReference type="EMBL" id="NFF88811.1"/>
    </source>
</evidence>
<proteinExistence type="predicted"/>
<evidence type="ECO:0000313" key="3">
    <source>
        <dbReference type="EMBL" id="NFN35011.1"/>
    </source>
</evidence>
<dbReference type="EMBL" id="SWVK01000008">
    <property type="protein sequence ID" value="NFN35011.1"/>
    <property type="molecule type" value="Genomic_DNA"/>
</dbReference>
<accession>A0A0M1LTV7</accession>
<dbReference type="OrthoDB" id="1938934at2"/>
<keyword evidence="1" id="KW-0732">Signal</keyword>
<gene>
    <name evidence="2" type="ORF">FC774_13195</name>
    <name evidence="3" type="ORF">FDB51_07690</name>
</gene>
<evidence type="ECO:0000313" key="5">
    <source>
        <dbReference type="Proteomes" id="UP000476820"/>
    </source>
</evidence>
<feature type="signal peptide" evidence="1">
    <location>
        <begin position="1"/>
        <end position="22"/>
    </location>
</feature>
<comment type="caution">
    <text evidence="2">The sequence shown here is derived from an EMBL/GenBank/DDBJ whole genome shotgun (WGS) entry which is preliminary data.</text>
</comment>
<dbReference type="Proteomes" id="UP000476820">
    <property type="component" value="Unassembled WGS sequence"/>
</dbReference>
<feature type="chain" id="PRO_5038291543" evidence="1">
    <location>
        <begin position="23"/>
        <end position="425"/>
    </location>
</feature>
<evidence type="ECO:0000256" key="1">
    <source>
        <dbReference type="SAM" id="SignalP"/>
    </source>
</evidence>
<name>A0A0M1LTV7_CLOBO</name>
<dbReference type="RefSeq" id="WP_053341619.1">
    <property type="nucleotide sequence ID" value="NZ_LFPD01000016.1"/>
</dbReference>
<sequence>MAFSFSGLVSAVVGAVAAVANAIGSAVKSIVSAVSGNGSQAAGGIESAASGAMAIIADIFEDGEIDEGEEELLEEAFKLLVGAFIFPFDSGSSECNSAEEKSTIFNSVGAAVEKSWNSIKEIGHDFWSGMDNRGQKAFDSGYDFANWLGCGVPDVVKETLKSNAERSEKAFDSAYDFSNWISSGSVDMVKETFNPKDPLSKEHWLNSFGTASAIFGIKETKGSVPKKSGVGVKEGSKSIDNVYDATKGVSNPKYTSFRDLMSPEEVAIYDKHWTEVAERISNEALDNQRNFIKNGGITKPGGGAYKPAKISAAVDMNTGDISFGYNGANKFNPSTNALKPELQTLIDNTKSLAANDLTNPYAARNSYELWSVDNCAEVYATNNALINGANIDNIFLNTKFFNNGAYAEPCANCKITFKDFGMPNK</sequence>
<reference evidence="4 5" key="1">
    <citation type="submission" date="2019-04" db="EMBL/GenBank/DDBJ databases">
        <title>Genome sequencing of Clostridium botulinum Groups I-IV and Clostridium butyricum.</title>
        <authorList>
            <person name="Brunt J."/>
            <person name="Van Vliet A.H.M."/>
            <person name="Stringer S.C."/>
            <person name="Carter A.T."/>
            <person name="Peck M.W."/>
        </authorList>
    </citation>
    <scope>NUCLEOTIDE SEQUENCE [LARGE SCALE GENOMIC DNA]</scope>
    <source>
        <strain evidence="2 5">1605</strain>
        <strain evidence="3 4">CB-K-33E</strain>
    </source>
</reference>
<evidence type="ECO:0000313" key="4">
    <source>
        <dbReference type="Proteomes" id="UP000473681"/>
    </source>
</evidence>
<protein>
    <submittedName>
        <fullName evidence="2">Uncharacterized protein</fullName>
    </submittedName>
</protein>
<dbReference type="Proteomes" id="UP000473681">
    <property type="component" value="Unassembled WGS sequence"/>
</dbReference>